<dbReference type="Proteomes" id="UP001501353">
    <property type="component" value="Unassembled WGS sequence"/>
</dbReference>
<evidence type="ECO:0000313" key="3">
    <source>
        <dbReference type="EMBL" id="GAA4025740.1"/>
    </source>
</evidence>
<protein>
    <submittedName>
        <fullName evidence="3">Fatty acid desaturase family protein</fullName>
    </submittedName>
</protein>
<feature type="transmembrane region" description="Helical" evidence="1">
    <location>
        <begin position="93"/>
        <end position="110"/>
    </location>
</feature>
<keyword evidence="4" id="KW-1185">Reference proteome</keyword>
<dbReference type="InterPro" id="IPR012171">
    <property type="entry name" value="Fatty_acid_desaturase"/>
</dbReference>
<sequence>MSTTTPVFPEKIILPRALLKALARPAPIRLLLQTGLEWLCIFGLIVLATWSSHWVISLLCMALIATRQHALLTLMHDYSHYQLSRKRAWLNDLVGDVFTAFPFFITIHGFRRNHMLHHKHAWTEDDPNYVASARKLRYQFPKTRQQVWSDVLKHGIGWYTLQELKRYTVDAGMATSLPRSTAIYRLVFALVLVAAVTYFGMWHTLLLYWIVPLATVLMAILYVRDLGEHFGLPAEGFANSRTVLVGWPERLLIAQNGVNFHAEHHLFPSVPFFRLGRLHRSLMQEPAFRARAVITQGYLTGVLAELSAAALHTPSKGVDHVC</sequence>
<dbReference type="RefSeq" id="WP_344763597.1">
    <property type="nucleotide sequence ID" value="NZ_BAAAZE010000008.1"/>
</dbReference>
<feature type="transmembrane region" description="Helical" evidence="1">
    <location>
        <begin position="182"/>
        <end position="200"/>
    </location>
</feature>
<dbReference type="PANTHER" id="PTHR19353">
    <property type="entry name" value="FATTY ACID DESATURASE 2"/>
    <property type="match status" value="1"/>
</dbReference>
<dbReference type="EMBL" id="BAAAZE010000008">
    <property type="protein sequence ID" value="GAA4025740.1"/>
    <property type="molecule type" value="Genomic_DNA"/>
</dbReference>
<feature type="domain" description="Fatty acid desaturase" evidence="2">
    <location>
        <begin position="52"/>
        <end position="288"/>
    </location>
</feature>
<feature type="transmembrane region" description="Helical" evidence="1">
    <location>
        <begin position="38"/>
        <end position="65"/>
    </location>
</feature>
<dbReference type="PANTHER" id="PTHR19353:SF19">
    <property type="entry name" value="DELTA(5) FATTY ACID DESATURASE C-RELATED"/>
    <property type="match status" value="1"/>
</dbReference>
<proteinExistence type="predicted"/>
<comment type="caution">
    <text evidence="3">The sequence shown here is derived from an EMBL/GenBank/DDBJ whole genome shotgun (WGS) entry which is preliminary data.</text>
</comment>
<dbReference type="Pfam" id="PF00487">
    <property type="entry name" value="FA_desaturase"/>
    <property type="match status" value="1"/>
</dbReference>
<keyword evidence="1" id="KW-0472">Membrane</keyword>
<gene>
    <name evidence="3" type="ORF">GCM10022212_24520</name>
</gene>
<feature type="transmembrane region" description="Helical" evidence="1">
    <location>
        <begin position="206"/>
        <end position="223"/>
    </location>
</feature>
<name>A0ABP7TG05_9BURK</name>
<accession>A0ABP7TG05</accession>
<evidence type="ECO:0000259" key="2">
    <source>
        <dbReference type="Pfam" id="PF00487"/>
    </source>
</evidence>
<evidence type="ECO:0000313" key="4">
    <source>
        <dbReference type="Proteomes" id="UP001501353"/>
    </source>
</evidence>
<keyword evidence="1" id="KW-0812">Transmembrane</keyword>
<evidence type="ECO:0000256" key="1">
    <source>
        <dbReference type="SAM" id="Phobius"/>
    </source>
</evidence>
<keyword evidence="1" id="KW-1133">Transmembrane helix</keyword>
<dbReference type="CDD" id="cd03510">
    <property type="entry name" value="Rhizobitoxine-FADS-like"/>
    <property type="match status" value="1"/>
</dbReference>
<dbReference type="InterPro" id="IPR005804">
    <property type="entry name" value="FA_desaturase_dom"/>
</dbReference>
<reference evidence="4" key="1">
    <citation type="journal article" date="2019" name="Int. J. Syst. Evol. Microbiol.">
        <title>The Global Catalogue of Microorganisms (GCM) 10K type strain sequencing project: providing services to taxonomists for standard genome sequencing and annotation.</title>
        <authorList>
            <consortium name="The Broad Institute Genomics Platform"/>
            <consortium name="The Broad Institute Genome Sequencing Center for Infectious Disease"/>
            <person name="Wu L."/>
            <person name="Ma J."/>
        </authorList>
    </citation>
    <scope>NUCLEOTIDE SEQUENCE [LARGE SCALE GENOMIC DNA]</scope>
    <source>
        <strain evidence="4">JCM 16673</strain>
    </source>
</reference>
<organism evidence="3 4">
    <name type="scientific">Actimicrobium antarcticum</name>
    <dbReference type="NCBI Taxonomy" id="1051899"/>
    <lineage>
        <taxon>Bacteria</taxon>
        <taxon>Pseudomonadati</taxon>
        <taxon>Pseudomonadota</taxon>
        <taxon>Betaproteobacteria</taxon>
        <taxon>Burkholderiales</taxon>
        <taxon>Oxalobacteraceae</taxon>
        <taxon>Actimicrobium</taxon>
    </lineage>
</organism>